<evidence type="ECO:0000313" key="1">
    <source>
        <dbReference type="EMBL" id="KAG4304788.1"/>
    </source>
</evidence>
<accession>A0ACB7CCV9</accession>
<comment type="caution">
    <text evidence="1">The sequence shown here is derived from an EMBL/GenBank/DDBJ whole genome shotgun (WGS) entry which is preliminary data.</text>
</comment>
<sequence length="427" mass="49178">MSFLEKEASLFLKEFDRSELSETNIALSSERTFYDVENTLNSYVERHDLHVSKESGEKSRKKRRKKVSRFFPRQKRVLSAQERTQTLLLKKFEKTMDPERLKILSRILFGYGDFPKVKPSLVGSKTEIFPGKPSFALQELINYENMLDAQDVQQKKDNVDKALNLINHSVSENKCKTYEMDLILGLVNKNIQNLEVNLKPSIPFFSCFLKLKRSSVAKYKSTSLVLPPLVPVSLYGYNKEKWTVNLTEELVENIRGFLPPRLQLQDKWKLVYSLDYHGASLLTLYSKSFQNRGVFGSRHGFLLVVKDSDNHIFGAFINEYPHLSTSYYGSMECFIWKMISSDSTENKNEHKLRLKVFMPTGINNYIIFCDNSFLSIGGGDGKCGLWLDSRLEKGISTSTQTFNNEALSDSVKPGERFDIIGVEIWRI</sequence>
<proteinExistence type="predicted"/>
<dbReference type="EMBL" id="JABTEG010000006">
    <property type="protein sequence ID" value="KAG4304788.1"/>
    <property type="molecule type" value="Genomic_DNA"/>
</dbReference>
<name>A0ACB7CCV9_9ASCO</name>
<dbReference type="Proteomes" id="UP000768646">
    <property type="component" value="Unassembled WGS sequence"/>
</dbReference>
<evidence type="ECO:0000313" key="2">
    <source>
        <dbReference type="Proteomes" id="UP000768646"/>
    </source>
</evidence>
<reference evidence="1 2" key="1">
    <citation type="journal article" date="2021" name="Commun. Biol.">
        <title>Genomic insights into the host specific adaptation of the Pneumocystis genus.</title>
        <authorList>
            <person name="Cisse O.H."/>
            <person name="Ma L."/>
            <person name="Dekker J.P."/>
            <person name="Khil P.P."/>
            <person name="Youn J.-H."/>
            <person name="Brenchley J.M."/>
            <person name="Blair R."/>
            <person name="Pahar B."/>
            <person name="Chabe M."/>
            <person name="Van Rompay K.K.A."/>
            <person name="Keesler R."/>
            <person name="Sukura A."/>
            <person name="Hirsch V."/>
            <person name="Kutty G."/>
            <person name="Liu Y."/>
            <person name="Peng L."/>
            <person name="Chen J."/>
            <person name="Song J."/>
            <person name="Weissenbacher-Lang C."/>
            <person name="Xu J."/>
            <person name="Upham N.S."/>
            <person name="Stajich J.E."/>
            <person name="Cuomo C.A."/>
            <person name="Cushion M.T."/>
            <person name="Kovacs J.A."/>
        </authorList>
    </citation>
    <scope>NUCLEOTIDE SEQUENCE [LARGE SCALE GENOMIC DNA]</scope>
    <source>
        <strain evidence="1 2">RABM</strain>
    </source>
</reference>
<keyword evidence="2" id="KW-1185">Reference proteome</keyword>
<protein>
    <submittedName>
        <fullName evidence="1">Uncharacterized protein</fullName>
    </submittedName>
</protein>
<gene>
    <name evidence="1" type="ORF">PORY_001841</name>
</gene>
<organism evidence="1 2">
    <name type="scientific">Pneumocystis oryctolagi</name>
    <dbReference type="NCBI Taxonomy" id="42067"/>
    <lineage>
        <taxon>Eukaryota</taxon>
        <taxon>Fungi</taxon>
        <taxon>Dikarya</taxon>
        <taxon>Ascomycota</taxon>
        <taxon>Taphrinomycotina</taxon>
        <taxon>Pneumocystomycetes</taxon>
        <taxon>Pneumocystaceae</taxon>
        <taxon>Pneumocystis</taxon>
    </lineage>
</organism>